<dbReference type="GO" id="GO:0061371">
    <property type="term" value="P:determination of heart left/right asymmetry"/>
    <property type="evidence" value="ECO:0007669"/>
    <property type="project" value="Ensembl"/>
</dbReference>
<proteinExistence type="predicted"/>
<feature type="compositionally biased region" description="Basic residues" evidence="1">
    <location>
        <begin position="1"/>
        <end position="15"/>
    </location>
</feature>
<evidence type="ECO:0000256" key="1">
    <source>
        <dbReference type="SAM" id="MobiDB-lite"/>
    </source>
</evidence>
<dbReference type="Ensembl" id="ENSACIT00000022060.1">
    <property type="protein sequence ID" value="ENSACIP00000021503.1"/>
    <property type="gene ID" value="ENSACIG00000016698.1"/>
</dbReference>
<reference evidence="3" key="1">
    <citation type="submission" date="2025-08" db="UniProtKB">
        <authorList>
            <consortium name="Ensembl"/>
        </authorList>
    </citation>
    <scope>IDENTIFICATION</scope>
</reference>
<protein>
    <submittedName>
        <fullName evidence="3">UBX domain protein 10</fullName>
    </submittedName>
</protein>
<feature type="compositionally biased region" description="Basic and acidic residues" evidence="1">
    <location>
        <begin position="33"/>
        <end position="45"/>
    </location>
</feature>
<feature type="domain" description="UBX" evidence="2">
    <location>
        <begin position="142"/>
        <end position="212"/>
    </location>
</feature>
<organism evidence="3 4">
    <name type="scientific">Amphilophus citrinellus</name>
    <name type="common">Midas cichlid</name>
    <name type="synonym">Cichlasoma citrinellum</name>
    <dbReference type="NCBI Taxonomy" id="61819"/>
    <lineage>
        <taxon>Eukaryota</taxon>
        <taxon>Metazoa</taxon>
        <taxon>Chordata</taxon>
        <taxon>Craniata</taxon>
        <taxon>Vertebrata</taxon>
        <taxon>Euteleostomi</taxon>
        <taxon>Actinopterygii</taxon>
        <taxon>Neopterygii</taxon>
        <taxon>Teleostei</taxon>
        <taxon>Neoteleostei</taxon>
        <taxon>Acanthomorphata</taxon>
        <taxon>Ovalentaria</taxon>
        <taxon>Cichlomorphae</taxon>
        <taxon>Cichliformes</taxon>
        <taxon>Cichlidae</taxon>
        <taxon>New World cichlids</taxon>
        <taxon>Cichlasomatinae</taxon>
        <taxon>Heroini</taxon>
        <taxon>Amphilophus</taxon>
    </lineage>
</organism>
<feature type="region of interest" description="Disordered" evidence="1">
    <location>
        <begin position="1"/>
        <end position="51"/>
    </location>
</feature>
<keyword evidence="4" id="KW-1185">Reference proteome</keyword>
<dbReference type="Gene3D" id="3.10.20.90">
    <property type="entry name" value="Phosphatidylinositol 3-kinase Catalytic Subunit, Chain A, domain 1"/>
    <property type="match status" value="1"/>
</dbReference>
<evidence type="ECO:0000313" key="3">
    <source>
        <dbReference type="Ensembl" id="ENSACIP00000021503.1"/>
    </source>
</evidence>
<dbReference type="Pfam" id="PF00789">
    <property type="entry name" value="UBX"/>
    <property type="match status" value="1"/>
</dbReference>
<name>A0A3Q0SII4_AMPCI</name>
<dbReference type="AlphaFoldDB" id="A0A3Q0SII4"/>
<dbReference type="Proteomes" id="UP000261340">
    <property type="component" value="Unplaced"/>
</dbReference>
<dbReference type="InterPro" id="IPR029071">
    <property type="entry name" value="Ubiquitin-like_domsf"/>
</dbReference>
<dbReference type="GeneTree" id="ENSGT00390000012939"/>
<evidence type="ECO:0000313" key="4">
    <source>
        <dbReference type="Proteomes" id="UP000261340"/>
    </source>
</evidence>
<dbReference type="InterPro" id="IPR001012">
    <property type="entry name" value="UBX_dom"/>
</dbReference>
<dbReference type="SUPFAM" id="SSF54236">
    <property type="entry name" value="Ubiquitin-like"/>
    <property type="match status" value="1"/>
</dbReference>
<dbReference type="OMA" id="ADSFIWQ"/>
<dbReference type="PROSITE" id="PS50033">
    <property type="entry name" value="UBX"/>
    <property type="match status" value="1"/>
</dbReference>
<sequence length="224" mass="24996">MHLTRPKSSKGRKRPAVNNSVYPGEADSFQRQPESRVCRRPDGSLRSRSQPVMLQANQLSQEDVLYMLHHAPAARLQSFNKYKVLPSIERRRQSEASLHKDMSNLNLADDDGVTQISRPEVDTVSARPHDPAPEAGSGSLLLAIRAPCGRRFQQLFDPTHTLLTVRASAEARFGATYEAACVETMEVPRRTFTDLNMTLAQCGIPNRSVLCISQENDIVEGEQE</sequence>
<reference evidence="3" key="2">
    <citation type="submission" date="2025-09" db="UniProtKB">
        <authorList>
            <consortium name="Ensembl"/>
        </authorList>
    </citation>
    <scope>IDENTIFICATION</scope>
</reference>
<dbReference type="STRING" id="61819.ENSACIP00000021503"/>
<evidence type="ECO:0000259" key="2">
    <source>
        <dbReference type="PROSITE" id="PS50033"/>
    </source>
</evidence>
<accession>A0A3Q0SII4</accession>